<evidence type="ECO:0000256" key="8">
    <source>
        <dbReference type="ARBA" id="ARBA00023014"/>
    </source>
</evidence>
<dbReference type="InterPro" id="IPR004644">
    <property type="entry name" value="Fe-S_L-Ser_mono"/>
</dbReference>
<feature type="domain" description="Serine dehydratase beta chain" evidence="13">
    <location>
        <begin position="4"/>
        <end position="155"/>
    </location>
</feature>
<keyword evidence="5 11" id="KW-0004">4Fe-4S</keyword>
<evidence type="ECO:0000313" key="15">
    <source>
        <dbReference type="Proteomes" id="UP001139308"/>
    </source>
</evidence>
<dbReference type="InterPro" id="IPR029009">
    <property type="entry name" value="ASB_dom_sf"/>
</dbReference>
<evidence type="ECO:0000256" key="2">
    <source>
        <dbReference type="ARBA" id="ARBA00004742"/>
    </source>
</evidence>
<accession>A0A9X1UIB6</accession>
<dbReference type="RefSeq" id="WP_238464797.1">
    <property type="nucleotide sequence ID" value="NZ_JAKLJA010000012.1"/>
</dbReference>
<keyword evidence="7 11" id="KW-0408">Iron</keyword>
<comment type="cofactor">
    <cofactor evidence="1 11">
        <name>[4Fe-4S] cluster</name>
        <dbReference type="ChEBI" id="CHEBI:49883"/>
    </cofactor>
</comment>
<feature type="domain" description="Serine dehydratase-like alpha subunit" evidence="12">
    <location>
        <begin position="186"/>
        <end position="456"/>
    </location>
</feature>
<evidence type="ECO:0000256" key="10">
    <source>
        <dbReference type="ARBA" id="ARBA00049406"/>
    </source>
</evidence>
<dbReference type="Pfam" id="PF03313">
    <property type="entry name" value="SDH_alpha"/>
    <property type="match status" value="1"/>
</dbReference>
<evidence type="ECO:0000259" key="12">
    <source>
        <dbReference type="Pfam" id="PF03313"/>
    </source>
</evidence>
<dbReference type="GO" id="GO:0003941">
    <property type="term" value="F:L-serine ammonia-lyase activity"/>
    <property type="evidence" value="ECO:0007669"/>
    <property type="project" value="UniProtKB-UniRule"/>
</dbReference>
<dbReference type="PANTHER" id="PTHR30182">
    <property type="entry name" value="L-SERINE DEHYDRATASE"/>
    <property type="match status" value="1"/>
</dbReference>
<evidence type="ECO:0000313" key="14">
    <source>
        <dbReference type="EMBL" id="MCG5074933.1"/>
    </source>
</evidence>
<comment type="caution">
    <text evidence="14">The sequence shown here is derived from an EMBL/GenBank/DDBJ whole genome shotgun (WGS) entry which is preliminary data.</text>
</comment>
<dbReference type="Pfam" id="PF03315">
    <property type="entry name" value="SDH_beta"/>
    <property type="match status" value="1"/>
</dbReference>
<gene>
    <name evidence="14" type="ORF">L5014_16455</name>
</gene>
<keyword evidence="15" id="KW-1185">Reference proteome</keyword>
<comment type="catalytic activity">
    <reaction evidence="10 11">
        <text>L-serine = pyruvate + NH4(+)</text>
        <dbReference type="Rhea" id="RHEA:19169"/>
        <dbReference type="ChEBI" id="CHEBI:15361"/>
        <dbReference type="ChEBI" id="CHEBI:28938"/>
        <dbReference type="ChEBI" id="CHEBI:33384"/>
        <dbReference type="EC" id="4.3.1.17"/>
    </reaction>
</comment>
<keyword evidence="4 11" id="KW-0312">Gluconeogenesis</keyword>
<evidence type="ECO:0000256" key="7">
    <source>
        <dbReference type="ARBA" id="ARBA00023004"/>
    </source>
</evidence>
<keyword evidence="9 11" id="KW-0456">Lyase</keyword>
<name>A0A9X1UIB6_9BURK</name>
<dbReference type="FunFam" id="3.30.1330.90:FF:000001">
    <property type="entry name" value="L-serine ammonia-lyase 1"/>
    <property type="match status" value="1"/>
</dbReference>
<evidence type="ECO:0000256" key="9">
    <source>
        <dbReference type="ARBA" id="ARBA00023239"/>
    </source>
</evidence>
<dbReference type="InterPro" id="IPR051318">
    <property type="entry name" value="Fe-S_L-Ser"/>
</dbReference>
<dbReference type="EMBL" id="JAKLJA010000012">
    <property type="protein sequence ID" value="MCG5074933.1"/>
    <property type="molecule type" value="Genomic_DNA"/>
</dbReference>
<dbReference type="GO" id="GO:0051539">
    <property type="term" value="F:4 iron, 4 sulfur cluster binding"/>
    <property type="evidence" value="ECO:0007669"/>
    <property type="project" value="UniProtKB-UniRule"/>
</dbReference>
<comment type="pathway">
    <text evidence="2">Carbohydrate biosynthesis; gluconeogenesis.</text>
</comment>
<dbReference type="Proteomes" id="UP001139308">
    <property type="component" value="Unassembled WGS sequence"/>
</dbReference>
<evidence type="ECO:0000259" key="13">
    <source>
        <dbReference type="Pfam" id="PF03315"/>
    </source>
</evidence>
<dbReference type="EC" id="4.3.1.17" evidence="11"/>
<evidence type="ECO:0000256" key="11">
    <source>
        <dbReference type="RuleBase" id="RU366059"/>
    </source>
</evidence>
<organism evidence="14 15">
    <name type="scientific">Paraburkholderia tagetis</name>
    <dbReference type="NCBI Taxonomy" id="2913261"/>
    <lineage>
        <taxon>Bacteria</taxon>
        <taxon>Pseudomonadati</taxon>
        <taxon>Pseudomonadota</taxon>
        <taxon>Betaproteobacteria</taxon>
        <taxon>Burkholderiales</taxon>
        <taxon>Burkholderiaceae</taxon>
        <taxon>Paraburkholderia</taxon>
    </lineage>
</organism>
<dbReference type="InterPro" id="IPR005131">
    <property type="entry name" value="Ser_deHydtase_bsu"/>
</dbReference>
<keyword evidence="8 11" id="KW-0411">Iron-sulfur</keyword>
<protein>
    <recommendedName>
        <fullName evidence="11">L-serine dehydratase</fullName>
        <ecNumber evidence="11">4.3.1.17</ecNumber>
    </recommendedName>
</protein>
<dbReference type="AlphaFoldDB" id="A0A9X1UIB6"/>
<evidence type="ECO:0000256" key="5">
    <source>
        <dbReference type="ARBA" id="ARBA00022485"/>
    </source>
</evidence>
<evidence type="ECO:0000256" key="1">
    <source>
        <dbReference type="ARBA" id="ARBA00001966"/>
    </source>
</evidence>
<sequence>MAVSVFDLFKIGIGPSSSHTVGPMRAALMFAEGLERDGLLASTASVKVELYGSLGATGKGHGTDRGVMLGLMGDAPDTVDPDTISERLEAVRDSRQLALLGKHPIPFVQKEHIAFYRQALPEHPNGMKLRALDAGGATLRESTYLSVGGGFVVTAGAANSKVLSAVQQLPHSFRTGAQMLALCESTGKSIAQLMLENERVWHSDEAIRSGLLRIWDVMQSCVSRGCGINNPDAEGTLPGPFQVKRRAAQLYRALTGNPERALQDPLSMIDWINLYAIAVNEENAAGGRVVTAPTNGAAGIIPAVLHYYVRFTPGANEQGVIDFLLTAAAIGILYKLNASISGAEVGCQGEVGVACSMAAGALAAVLGGTPQQVENAAEIGMEHNLGLTCDPVGGMVQIPCIERNAMASVKAVNAARMALRGDGAHYVSLDSVIKTMRETGADMKTKYKETSRGGLAVNIVEC</sequence>
<comment type="similarity">
    <text evidence="3 11">Belongs to the iron-sulfur dependent L-serine dehydratase family.</text>
</comment>
<proteinExistence type="inferred from homology"/>
<evidence type="ECO:0000256" key="4">
    <source>
        <dbReference type="ARBA" id="ARBA00022432"/>
    </source>
</evidence>
<evidence type="ECO:0000256" key="3">
    <source>
        <dbReference type="ARBA" id="ARBA00008636"/>
    </source>
</evidence>
<evidence type="ECO:0000256" key="6">
    <source>
        <dbReference type="ARBA" id="ARBA00022723"/>
    </source>
</evidence>
<reference evidence="14" key="1">
    <citation type="submission" date="2022-01" db="EMBL/GenBank/DDBJ databases">
        <title>Genome sequence and assembly of Parabukholderia sp. RG36.</title>
        <authorList>
            <person name="Chhetri G."/>
        </authorList>
    </citation>
    <scope>NUCLEOTIDE SEQUENCE</scope>
    <source>
        <strain evidence="14">RG36</strain>
    </source>
</reference>
<dbReference type="NCBIfam" id="TIGR00720">
    <property type="entry name" value="sda_mono"/>
    <property type="match status" value="1"/>
</dbReference>
<dbReference type="GO" id="GO:0009063">
    <property type="term" value="P:amino acid catabolic process"/>
    <property type="evidence" value="ECO:0007669"/>
    <property type="project" value="UniProtKB-ARBA"/>
</dbReference>
<dbReference type="SUPFAM" id="SSF143548">
    <property type="entry name" value="Serine metabolism enzymes domain"/>
    <property type="match status" value="1"/>
</dbReference>
<dbReference type="GO" id="GO:0006094">
    <property type="term" value="P:gluconeogenesis"/>
    <property type="evidence" value="ECO:0007669"/>
    <property type="project" value="UniProtKB-KW"/>
</dbReference>
<keyword evidence="6 11" id="KW-0479">Metal-binding</keyword>
<dbReference type="Gene3D" id="3.30.1330.90">
    <property type="entry name" value="D-3-phosphoglycerate dehydrogenase, domain 3"/>
    <property type="match status" value="1"/>
</dbReference>
<dbReference type="GO" id="GO:0046872">
    <property type="term" value="F:metal ion binding"/>
    <property type="evidence" value="ECO:0007669"/>
    <property type="project" value="UniProtKB-KW"/>
</dbReference>
<dbReference type="PANTHER" id="PTHR30182:SF1">
    <property type="entry name" value="L-SERINE DEHYDRATASE 1"/>
    <property type="match status" value="1"/>
</dbReference>
<dbReference type="InterPro" id="IPR005130">
    <property type="entry name" value="Ser_deHydtase-like_asu"/>
</dbReference>